<dbReference type="InterPro" id="IPR000305">
    <property type="entry name" value="GIY-YIG_endonuc"/>
</dbReference>
<keyword evidence="4" id="KW-0540">Nuclease</keyword>
<accession>H8KQN1</accession>
<keyword evidence="4" id="KW-0378">Hydrolase</keyword>
<dbReference type="PANTHER" id="PTHR30231">
    <property type="entry name" value="DNA POLYMERASE III SUBUNIT EPSILON"/>
    <property type="match status" value="1"/>
</dbReference>
<dbReference type="GO" id="GO:0003677">
    <property type="term" value="F:DNA binding"/>
    <property type="evidence" value="ECO:0007669"/>
    <property type="project" value="InterPro"/>
</dbReference>
<reference evidence="4" key="1">
    <citation type="submission" date="2012-02" db="EMBL/GenBank/DDBJ databases">
        <title>The complete genome of Solitalea canadensis DSM 3403.</title>
        <authorList>
            <consortium name="US DOE Joint Genome Institute (JGI-PGF)"/>
            <person name="Lucas S."/>
            <person name="Copeland A."/>
            <person name="Lapidus A."/>
            <person name="Glavina del Rio T."/>
            <person name="Dalin E."/>
            <person name="Tice H."/>
            <person name="Bruce D."/>
            <person name="Goodwin L."/>
            <person name="Pitluck S."/>
            <person name="Peters L."/>
            <person name="Ovchinnikova G."/>
            <person name="Lu M."/>
            <person name="Kyrpides N."/>
            <person name="Mavromatis K."/>
            <person name="Ivanova N."/>
            <person name="Brettin T."/>
            <person name="Detter J.C."/>
            <person name="Han C."/>
            <person name="Larimer F."/>
            <person name="Land M."/>
            <person name="Hauser L."/>
            <person name="Markowitz V."/>
            <person name="Cheng J.-F."/>
            <person name="Hugenholtz P."/>
            <person name="Woyke T."/>
            <person name="Wu D."/>
            <person name="Spring S."/>
            <person name="Schroeder M."/>
            <person name="Kopitz M."/>
            <person name="Brambilla E."/>
            <person name="Klenk H.-P."/>
            <person name="Eisen J.A."/>
        </authorList>
    </citation>
    <scope>NUCLEOTIDE SEQUENCE</scope>
    <source>
        <strain evidence="4">DSM 3403</strain>
    </source>
</reference>
<dbReference type="InterPro" id="IPR006054">
    <property type="entry name" value="DnaQ"/>
</dbReference>
<organism evidence="4 5">
    <name type="scientific">Solitalea canadensis (strain ATCC 29591 / DSM 3403 / JCM 21819 / LMG 8368 / NBRC 15130 / NCIMB 12057 / USAM 9D)</name>
    <name type="common">Flexibacter canadensis</name>
    <dbReference type="NCBI Taxonomy" id="929556"/>
    <lineage>
        <taxon>Bacteria</taxon>
        <taxon>Pseudomonadati</taxon>
        <taxon>Bacteroidota</taxon>
        <taxon>Sphingobacteriia</taxon>
        <taxon>Sphingobacteriales</taxon>
        <taxon>Sphingobacteriaceae</taxon>
        <taxon>Solitalea</taxon>
    </lineage>
</organism>
<dbReference type="SMART" id="SM00465">
    <property type="entry name" value="GIYc"/>
    <property type="match status" value="1"/>
</dbReference>
<dbReference type="AlphaFoldDB" id="H8KQN1"/>
<name>H8KQN1_SOLCM</name>
<dbReference type="GO" id="GO:0005829">
    <property type="term" value="C:cytosol"/>
    <property type="evidence" value="ECO:0007669"/>
    <property type="project" value="TreeGrafter"/>
</dbReference>
<keyword evidence="4" id="KW-0269">Exonuclease</keyword>
<evidence type="ECO:0000313" key="4">
    <source>
        <dbReference type="EMBL" id="AFD06769.1"/>
    </source>
</evidence>
<dbReference type="Pfam" id="PF00929">
    <property type="entry name" value="RNase_T"/>
    <property type="match status" value="1"/>
</dbReference>
<dbReference type="Pfam" id="PF01541">
    <property type="entry name" value="GIY-YIG"/>
    <property type="match status" value="1"/>
</dbReference>
<dbReference type="KEGG" id="scn:Solca_1703"/>
<evidence type="ECO:0000259" key="3">
    <source>
        <dbReference type="PROSITE" id="PS50164"/>
    </source>
</evidence>
<dbReference type="OrthoDB" id="9803913at2"/>
<evidence type="ECO:0000256" key="2">
    <source>
        <dbReference type="ARBA" id="ARBA00026073"/>
    </source>
</evidence>
<dbReference type="SUPFAM" id="SSF82771">
    <property type="entry name" value="GIY-YIG endonuclease"/>
    <property type="match status" value="1"/>
</dbReference>
<dbReference type="InterPro" id="IPR047296">
    <property type="entry name" value="GIY-YIG_UvrC_Cho"/>
</dbReference>
<protein>
    <submittedName>
        <fullName evidence="4">Exonuclease, DNA polymerase III, epsilon subunit family</fullName>
    </submittedName>
</protein>
<dbReference type="NCBIfam" id="TIGR00573">
    <property type="entry name" value="dnaq"/>
    <property type="match status" value="1"/>
</dbReference>
<dbReference type="GO" id="GO:0003887">
    <property type="term" value="F:DNA-directed DNA polymerase activity"/>
    <property type="evidence" value="ECO:0007669"/>
    <property type="project" value="InterPro"/>
</dbReference>
<dbReference type="RefSeq" id="WP_014679996.1">
    <property type="nucleotide sequence ID" value="NC_017770.1"/>
</dbReference>
<dbReference type="SMART" id="SM00479">
    <property type="entry name" value="EXOIII"/>
    <property type="match status" value="1"/>
</dbReference>
<dbReference type="FunFam" id="3.30.420.10:FF:000045">
    <property type="entry name" value="3'-5' exonuclease DinG"/>
    <property type="match status" value="1"/>
</dbReference>
<dbReference type="GO" id="GO:0006289">
    <property type="term" value="P:nucleotide-excision repair"/>
    <property type="evidence" value="ECO:0007669"/>
    <property type="project" value="InterPro"/>
</dbReference>
<feature type="domain" description="GIY-YIG" evidence="3">
    <location>
        <begin position="202"/>
        <end position="280"/>
    </location>
</feature>
<dbReference type="InterPro" id="IPR035901">
    <property type="entry name" value="GIY-YIG_endonuc_sf"/>
</dbReference>
<dbReference type="CDD" id="cd06127">
    <property type="entry name" value="DEDDh"/>
    <property type="match status" value="1"/>
</dbReference>
<comment type="subunit">
    <text evidence="2">DNA polymerase III contains a core (composed of alpha, epsilon and theta chains) that associates with a tau subunit. This core dimerizes to form the POLIII' complex. PolIII' associates with the gamma complex (composed of gamma, delta, delta', psi and chi chains) and with the beta chain to form the complete DNA polymerase III complex.</text>
</comment>
<dbReference type="eggNOG" id="COG0847">
    <property type="taxonomic scope" value="Bacteria"/>
</dbReference>
<dbReference type="PANTHER" id="PTHR30231:SF41">
    <property type="entry name" value="DNA POLYMERASE III SUBUNIT EPSILON"/>
    <property type="match status" value="1"/>
</dbReference>
<dbReference type="Gene3D" id="3.40.1440.10">
    <property type="entry name" value="GIY-YIG endonuclease"/>
    <property type="match status" value="1"/>
</dbReference>
<dbReference type="eggNOG" id="COG0322">
    <property type="taxonomic scope" value="Bacteria"/>
</dbReference>
<dbReference type="STRING" id="929556.Solca_1703"/>
<dbReference type="InterPro" id="IPR012337">
    <property type="entry name" value="RNaseH-like_sf"/>
</dbReference>
<dbReference type="HOGENOM" id="CLU_030720_1_0_10"/>
<dbReference type="InterPro" id="IPR036397">
    <property type="entry name" value="RNaseH_sf"/>
</dbReference>
<comment type="function">
    <text evidence="1">DNA polymerase III is a complex, multichain enzyme responsible for most of the replicative synthesis in bacteria. The epsilon subunit contain the editing function and is a proofreading 3'-5' exonuclease.</text>
</comment>
<dbReference type="GO" id="GO:0008408">
    <property type="term" value="F:3'-5' exonuclease activity"/>
    <property type="evidence" value="ECO:0007669"/>
    <property type="project" value="TreeGrafter"/>
</dbReference>
<keyword evidence="5" id="KW-1185">Reference proteome</keyword>
<proteinExistence type="predicted"/>
<dbReference type="Gene3D" id="3.30.420.10">
    <property type="entry name" value="Ribonuclease H-like superfamily/Ribonuclease H"/>
    <property type="match status" value="1"/>
</dbReference>
<dbReference type="EMBL" id="CP003349">
    <property type="protein sequence ID" value="AFD06769.1"/>
    <property type="molecule type" value="Genomic_DNA"/>
</dbReference>
<dbReference type="PROSITE" id="PS50164">
    <property type="entry name" value="GIY_YIG"/>
    <property type="match status" value="1"/>
</dbReference>
<dbReference type="GO" id="GO:0045004">
    <property type="term" value="P:DNA replication proofreading"/>
    <property type="evidence" value="ECO:0007669"/>
    <property type="project" value="TreeGrafter"/>
</dbReference>
<dbReference type="SUPFAM" id="SSF53098">
    <property type="entry name" value="Ribonuclease H-like"/>
    <property type="match status" value="1"/>
</dbReference>
<gene>
    <name evidence="4" type="ordered locus">Solca_1703</name>
</gene>
<dbReference type="Proteomes" id="UP000007590">
    <property type="component" value="Chromosome"/>
</dbReference>
<evidence type="ECO:0000313" key="5">
    <source>
        <dbReference type="Proteomes" id="UP000007590"/>
    </source>
</evidence>
<dbReference type="InterPro" id="IPR013520">
    <property type="entry name" value="Ribonucl_H"/>
</dbReference>
<sequence length="460" mass="52341">MQSGELLYAIVDIETTGGYASNYGITEVAIFIHNGKEVIDSYETLINPGSSIPIHIQSLTGISNEMVKNAPSFSEVAENIYQLLHDKVFVAHNVNFDYSFLTHQLTTCGYQLQAPKLCTVRLARKIFPGFSSYGLGKLCKQLDITIENRHRAGGDANATTILFSKLIENDNGNFILQSLKKGSKEASLPSNLPKEQIDQLPYTAGVYYFYDKKGAIIYIGKAVNLRKRVLSHFTNNKATQQKQDFLRNIYSISFTECGTELYAFVLEALEIKKHWPKYNRSLKQFDQLFGLYLFDAQNGYKRLAVSKKIKHFKPLVTFNSLSDGYRFLYQLIDDYELCPKLCFLHKNHESCSTDCKGACKGEETADTYNSRLDLALESINNYLPSFAIIDEGRTSMEKSCLLIHRGEFYGMGFIEEETNWNNLDLLKQSLTNYPSYDYVKNLIYQYTLTNPGKSIFFNGI</sequence>
<dbReference type="CDD" id="cd10434">
    <property type="entry name" value="GIY-YIG_UvrC_Cho"/>
    <property type="match status" value="1"/>
</dbReference>
<evidence type="ECO:0000256" key="1">
    <source>
        <dbReference type="ARBA" id="ARBA00025483"/>
    </source>
</evidence>